<dbReference type="RefSeq" id="WP_012275455.1">
    <property type="nucleotide sequence ID" value="NC_010334.1"/>
</dbReference>
<accession>B0TPM9</accession>
<dbReference type="KEGG" id="shl:Shal_0324"/>
<dbReference type="EMBL" id="CP000931">
    <property type="protein sequence ID" value="ABZ74900.1"/>
    <property type="molecule type" value="Genomic_DNA"/>
</dbReference>
<protein>
    <submittedName>
        <fullName evidence="1">Uncharacterized protein</fullName>
    </submittedName>
</protein>
<reference evidence="1" key="1">
    <citation type="submission" date="2008-01" db="EMBL/GenBank/DDBJ databases">
        <title>Complete sequence of Shewanella halifaxensis HAW-EB4.</title>
        <authorList>
            <consortium name="US DOE Joint Genome Institute"/>
            <person name="Copeland A."/>
            <person name="Lucas S."/>
            <person name="Lapidus A."/>
            <person name="Glavina del Rio T."/>
            <person name="Dalin E."/>
            <person name="Tice H."/>
            <person name="Bruce D."/>
            <person name="Goodwin L."/>
            <person name="Pitluck S."/>
            <person name="Sims D."/>
            <person name="Brettin T."/>
            <person name="Detter J.C."/>
            <person name="Han C."/>
            <person name="Kuske C.R."/>
            <person name="Schmutz J."/>
            <person name="Larimer F."/>
            <person name="Land M."/>
            <person name="Hauser L."/>
            <person name="Kyrpides N."/>
            <person name="Kim E."/>
            <person name="Zhao J.-S."/>
            <person name="Richardson P."/>
        </authorList>
    </citation>
    <scope>NUCLEOTIDE SEQUENCE [LARGE SCALE GENOMIC DNA]</scope>
    <source>
        <strain evidence="1">HAW-EB4</strain>
    </source>
</reference>
<organism evidence="1 2">
    <name type="scientific">Shewanella halifaxensis (strain HAW-EB4)</name>
    <dbReference type="NCBI Taxonomy" id="458817"/>
    <lineage>
        <taxon>Bacteria</taxon>
        <taxon>Pseudomonadati</taxon>
        <taxon>Pseudomonadota</taxon>
        <taxon>Gammaproteobacteria</taxon>
        <taxon>Alteromonadales</taxon>
        <taxon>Shewanellaceae</taxon>
        <taxon>Shewanella</taxon>
    </lineage>
</organism>
<evidence type="ECO:0000313" key="1">
    <source>
        <dbReference type="EMBL" id="ABZ74900.1"/>
    </source>
</evidence>
<proteinExistence type="predicted"/>
<evidence type="ECO:0000313" key="2">
    <source>
        <dbReference type="Proteomes" id="UP000001317"/>
    </source>
</evidence>
<dbReference type="eggNOG" id="COG2369">
    <property type="taxonomic scope" value="Bacteria"/>
</dbReference>
<dbReference type="HOGENOM" id="CLU_2144897_0_0_6"/>
<dbReference type="AlphaFoldDB" id="B0TPM9"/>
<keyword evidence="2" id="KW-1185">Reference proteome</keyword>
<dbReference type="OrthoDB" id="6909980at2"/>
<sequence length="114" mass="12922">MSNDDDLMRMRLGALDSIDALNKDIYDDSDWKMGVLWFSALAPTSRTGHAERHGVVYTTEEARLFYSKNDNPKNCLCSLSPTLVNVKTGEVLQTELVEKMLFAKKTFMKSVLIE</sequence>
<gene>
    <name evidence="1" type="ordered locus">Shal_0324</name>
</gene>
<dbReference type="Proteomes" id="UP000001317">
    <property type="component" value="Chromosome"/>
</dbReference>
<name>B0TPM9_SHEHH</name>